<evidence type="ECO:0000256" key="4">
    <source>
        <dbReference type="ARBA" id="ARBA00023136"/>
    </source>
</evidence>
<dbReference type="RefSeq" id="WP_377787307.1">
    <property type="nucleotide sequence ID" value="NZ_JBHLYQ010000005.1"/>
</dbReference>
<dbReference type="PANTHER" id="PTHR42910">
    <property type="entry name" value="TRANSPORTER SCO4007-RELATED"/>
    <property type="match status" value="1"/>
</dbReference>
<accession>A0ABV6BZC6</accession>
<feature type="transmembrane region" description="Helical" evidence="5">
    <location>
        <begin position="229"/>
        <end position="247"/>
    </location>
</feature>
<evidence type="ECO:0000313" key="8">
    <source>
        <dbReference type="Proteomes" id="UP001589788"/>
    </source>
</evidence>
<evidence type="ECO:0000256" key="1">
    <source>
        <dbReference type="ARBA" id="ARBA00004651"/>
    </source>
</evidence>
<feature type="transmembrane region" description="Helical" evidence="5">
    <location>
        <begin position="86"/>
        <end position="108"/>
    </location>
</feature>
<comment type="caution">
    <text evidence="7">The sequence shown here is derived from an EMBL/GenBank/DDBJ whole genome shotgun (WGS) entry which is preliminary data.</text>
</comment>
<dbReference type="PANTHER" id="PTHR42910:SF1">
    <property type="entry name" value="MAJOR FACILITATOR SUPERFAMILY (MFS) PROFILE DOMAIN-CONTAINING PROTEIN"/>
    <property type="match status" value="1"/>
</dbReference>
<dbReference type="Pfam" id="PF07690">
    <property type="entry name" value="MFS_1"/>
    <property type="match status" value="1"/>
</dbReference>
<evidence type="ECO:0000259" key="6">
    <source>
        <dbReference type="PROSITE" id="PS50850"/>
    </source>
</evidence>
<evidence type="ECO:0000256" key="3">
    <source>
        <dbReference type="ARBA" id="ARBA00022989"/>
    </source>
</evidence>
<dbReference type="EMBL" id="JBHLYQ010000005">
    <property type="protein sequence ID" value="MFC0080775.1"/>
    <property type="molecule type" value="Genomic_DNA"/>
</dbReference>
<dbReference type="SUPFAM" id="SSF103473">
    <property type="entry name" value="MFS general substrate transporter"/>
    <property type="match status" value="1"/>
</dbReference>
<organism evidence="7 8">
    <name type="scientific">Aciditerrimonas ferrireducens</name>
    <dbReference type="NCBI Taxonomy" id="667306"/>
    <lineage>
        <taxon>Bacteria</taxon>
        <taxon>Bacillati</taxon>
        <taxon>Actinomycetota</taxon>
        <taxon>Acidimicrobiia</taxon>
        <taxon>Acidimicrobiales</taxon>
        <taxon>Acidimicrobiaceae</taxon>
        <taxon>Aciditerrimonas</taxon>
    </lineage>
</organism>
<proteinExistence type="predicted"/>
<keyword evidence="2 5" id="KW-0812">Transmembrane</keyword>
<dbReference type="CDD" id="cd17324">
    <property type="entry name" value="MFS_NepI_like"/>
    <property type="match status" value="1"/>
</dbReference>
<feature type="transmembrane region" description="Helical" evidence="5">
    <location>
        <begin position="202"/>
        <end position="223"/>
    </location>
</feature>
<feature type="transmembrane region" description="Helical" evidence="5">
    <location>
        <begin position="63"/>
        <end position="80"/>
    </location>
</feature>
<dbReference type="InterPro" id="IPR011701">
    <property type="entry name" value="MFS"/>
</dbReference>
<feature type="transmembrane region" description="Helical" evidence="5">
    <location>
        <begin position="120"/>
        <end position="139"/>
    </location>
</feature>
<protein>
    <submittedName>
        <fullName evidence="7">MFS transporter</fullName>
    </submittedName>
</protein>
<comment type="subcellular location">
    <subcellularLocation>
        <location evidence="1">Cell membrane</location>
        <topology evidence="1">Multi-pass membrane protein</topology>
    </subcellularLocation>
</comment>
<reference evidence="7 8" key="1">
    <citation type="submission" date="2024-09" db="EMBL/GenBank/DDBJ databases">
        <authorList>
            <person name="Sun Q."/>
            <person name="Mori K."/>
        </authorList>
    </citation>
    <scope>NUCLEOTIDE SEQUENCE [LARGE SCALE GENOMIC DNA]</scope>
    <source>
        <strain evidence="7 8">JCM 15389</strain>
    </source>
</reference>
<feature type="transmembrane region" description="Helical" evidence="5">
    <location>
        <begin position="351"/>
        <end position="370"/>
    </location>
</feature>
<evidence type="ECO:0000313" key="7">
    <source>
        <dbReference type="EMBL" id="MFC0080775.1"/>
    </source>
</evidence>
<feature type="transmembrane region" description="Helical" evidence="5">
    <location>
        <begin position="151"/>
        <end position="170"/>
    </location>
</feature>
<feature type="transmembrane region" description="Helical" evidence="5">
    <location>
        <begin position="259"/>
        <end position="279"/>
    </location>
</feature>
<name>A0ABV6BZC6_9ACTN</name>
<keyword evidence="4 5" id="KW-0472">Membrane</keyword>
<dbReference type="Proteomes" id="UP001589788">
    <property type="component" value="Unassembled WGS sequence"/>
</dbReference>
<dbReference type="InterPro" id="IPR020846">
    <property type="entry name" value="MFS_dom"/>
</dbReference>
<feature type="domain" description="Major facilitator superfamily (MFS) profile" evidence="6">
    <location>
        <begin position="1"/>
        <end position="375"/>
    </location>
</feature>
<feature type="transmembrane region" description="Helical" evidence="5">
    <location>
        <begin position="285"/>
        <end position="304"/>
    </location>
</feature>
<gene>
    <name evidence="7" type="ORF">ACFFRE_01210</name>
</gene>
<evidence type="ECO:0000256" key="2">
    <source>
        <dbReference type="ARBA" id="ARBA00022692"/>
    </source>
</evidence>
<feature type="transmembrane region" description="Helical" evidence="5">
    <location>
        <begin position="324"/>
        <end position="345"/>
    </location>
</feature>
<dbReference type="Gene3D" id="1.20.1250.20">
    <property type="entry name" value="MFS general substrate transporter like domains"/>
    <property type="match status" value="1"/>
</dbReference>
<dbReference type="InterPro" id="IPR036259">
    <property type="entry name" value="MFS_trans_sf"/>
</dbReference>
<evidence type="ECO:0000256" key="5">
    <source>
        <dbReference type="SAM" id="Phobius"/>
    </source>
</evidence>
<keyword evidence="3 5" id="KW-1133">Transmembrane helix</keyword>
<keyword evidence="8" id="KW-1185">Reference proteome</keyword>
<sequence>MALATGAAVANNYFAQPLLPVIGRDLHLSAGTAGLIVTVAQLAYAASLFFVLPLGDLLERRRLVVTLSLATAVGLVWFGLSPRGPLILAAAAAVGGTTVMAQVLVPFAASLAPDGERGRVVGTVMSGLLVGVLLARTVAGALAQLGTWRTVYLASAGVMLLQALVLARALPRWRNTERLPYGRTLASTLRLALEEPLLRLRAAYGFLSFATFSVLWTSMAFLLAHRYHLGPALIGLFGLAGAAGALTATRAGRRSDRGLLRSTTLATSGLLVLAWAPLWLGSRSLWPFVVGIVLLDIGAQGLHISNQGAIYRIRPEARSRVTSVYMVTYFCGGALGSALSTRVYASAGWNGVSLLGAGFGAAAALLALVATTVPRLRRVEDPAAVPVVHGASADT</sequence>
<dbReference type="PROSITE" id="PS50850">
    <property type="entry name" value="MFS"/>
    <property type="match status" value="1"/>
</dbReference>
<feature type="transmembrane region" description="Helical" evidence="5">
    <location>
        <begin position="28"/>
        <end position="51"/>
    </location>
</feature>